<reference evidence="2" key="1">
    <citation type="submission" date="2014-09" db="EMBL/GenBank/DDBJ databases">
        <authorList>
            <person name="Magalhaes I.L.F."/>
            <person name="Oliveira U."/>
            <person name="Santos F.R."/>
            <person name="Vidigal T.H.D.A."/>
            <person name="Brescovit A.D."/>
            <person name="Santos A.J."/>
        </authorList>
    </citation>
    <scope>NUCLEOTIDE SEQUENCE</scope>
    <source>
        <tissue evidence="2">Shoot tissue taken approximately 20 cm above the soil surface</tissue>
    </source>
</reference>
<evidence type="ECO:0000256" key="1">
    <source>
        <dbReference type="SAM" id="MobiDB-lite"/>
    </source>
</evidence>
<organism evidence="2">
    <name type="scientific">Arundo donax</name>
    <name type="common">Giant reed</name>
    <name type="synonym">Donax arundinaceus</name>
    <dbReference type="NCBI Taxonomy" id="35708"/>
    <lineage>
        <taxon>Eukaryota</taxon>
        <taxon>Viridiplantae</taxon>
        <taxon>Streptophyta</taxon>
        <taxon>Embryophyta</taxon>
        <taxon>Tracheophyta</taxon>
        <taxon>Spermatophyta</taxon>
        <taxon>Magnoliopsida</taxon>
        <taxon>Liliopsida</taxon>
        <taxon>Poales</taxon>
        <taxon>Poaceae</taxon>
        <taxon>PACMAD clade</taxon>
        <taxon>Arundinoideae</taxon>
        <taxon>Arundineae</taxon>
        <taxon>Arundo</taxon>
    </lineage>
</organism>
<dbReference type="AlphaFoldDB" id="A0A0A9BW44"/>
<proteinExistence type="predicted"/>
<dbReference type="EMBL" id="GBRH01232500">
    <property type="protein sequence ID" value="JAD65395.1"/>
    <property type="molecule type" value="Transcribed_RNA"/>
</dbReference>
<reference evidence="2" key="2">
    <citation type="journal article" date="2015" name="Data Brief">
        <title>Shoot transcriptome of the giant reed, Arundo donax.</title>
        <authorList>
            <person name="Barrero R.A."/>
            <person name="Guerrero F.D."/>
            <person name="Moolhuijzen P."/>
            <person name="Goolsby J.A."/>
            <person name="Tidwell J."/>
            <person name="Bellgard S.E."/>
            <person name="Bellgard M.I."/>
        </authorList>
    </citation>
    <scope>NUCLEOTIDE SEQUENCE</scope>
    <source>
        <tissue evidence="2">Shoot tissue taken approximately 20 cm above the soil surface</tissue>
    </source>
</reference>
<feature type="region of interest" description="Disordered" evidence="1">
    <location>
        <begin position="1"/>
        <end position="20"/>
    </location>
</feature>
<protein>
    <submittedName>
        <fullName evidence="2">Uncharacterized protein</fullName>
    </submittedName>
</protein>
<name>A0A0A9BW44_ARUDO</name>
<accession>A0A0A9BW44</accession>
<sequence>MSGRPLGQGREGELVPLLNGANGSRLKRRIVTRTRRMRARRS</sequence>
<evidence type="ECO:0000313" key="2">
    <source>
        <dbReference type="EMBL" id="JAD65395.1"/>
    </source>
</evidence>